<feature type="region of interest" description="Disordered" evidence="14">
    <location>
        <begin position="1"/>
        <end position="22"/>
    </location>
</feature>
<dbReference type="PANTHER" id="PTHR11006:SF10">
    <property type="entry name" value="HISTONE-ARGININE METHYLTRANSFERASE CARMER-RELATED"/>
    <property type="match status" value="1"/>
</dbReference>
<comment type="subcellular location">
    <subcellularLocation>
        <location evidence="2">Cytoplasm</location>
    </subcellularLocation>
    <subcellularLocation>
        <location evidence="1">Nucleus</location>
    </subcellularLocation>
</comment>
<dbReference type="GO" id="GO:0005737">
    <property type="term" value="C:cytoplasm"/>
    <property type="evidence" value="ECO:0007669"/>
    <property type="project" value="UniProtKB-SubCell"/>
</dbReference>
<dbReference type="InParanoid" id="A0A316VDM8"/>
<dbReference type="InterPro" id="IPR055135">
    <property type="entry name" value="PRMT_dom"/>
</dbReference>
<dbReference type="GeneID" id="37021650"/>
<keyword evidence="7 13" id="KW-0949">S-adenosyl-L-methionine</keyword>
<organism evidence="16 17">
    <name type="scientific">Meira miltonrushii</name>
    <dbReference type="NCBI Taxonomy" id="1280837"/>
    <lineage>
        <taxon>Eukaryota</taxon>
        <taxon>Fungi</taxon>
        <taxon>Dikarya</taxon>
        <taxon>Basidiomycota</taxon>
        <taxon>Ustilaginomycotina</taxon>
        <taxon>Exobasidiomycetes</taxon>
        <taxon>Exobasidiales</taxon>
        <taxon>Brachybasidiaceae</taxon>
        <taxon>Meira</taxon>
    </lineage>
</organism>
<comment type="catalytic activity">
    <reaction evidence="12">
        <text>L-arginyl-[protein] + 2 S-adenosyl-L-methionine = N(omega),N(omega)-dimethyl-L-arginyl-[protein] + 2 S-adenosyl-L-homocysteine + 2 H(+)</text>
        <dbReference type="Rhea" id="RHEA:48096"/>
        <dbReference type="Rhea" id="RHEA-COMP:10532"/>
        <dbReference type="Rhea" id="RHEA-COMP:11991"/>
        <dbReference type="ChEBI" id="CHEBI:15378"/>
        <dbReference type="ChEBI" id="CHEBI:29965"/>
        <dbReference type="ChEBI" id="CHEBI:57856"/>
        <dbReference type="ChEBI" id="CHEBI:59789"/>
        <dbReference type="ChEBI" id="CHEBI:61897"/>
        <dbReference type="EC" id="2.1.1.319"/>
    </reaction>
</comment>
<dbReference type="Pfam" id="PF06325">
    <property type="entry name" value="PrmA"/>
    <property type="match status" value="1"/>
</dbReference>
<evidence type="ECO:0000256" key="14">
    <source>
        <dbReference type="SAM" id="MobiDB-lite"/>
    </source>
</evidence>
<gene>
    <name evidence="16" type="ORF">FA14DRAFT_164198</name>
</gene>
<keyword evidence="4" id="KW-0963">Cytoplasm</keyword>
<dbReference type="Pfam" id="PF22528">
    <property type="entry name" value="PRMT_C"/>
    <property type="match status" value="2"/>
</dbReference>
<dbReference type="GO" id="GO:0005634">
    <property type="term" value="C:nucleus"/>
    <property type="evidence" value="ECO:0007669"/>
    <property type="project" value="UniProtKB-SubCell"/>
</dbReference>
<evidence type="ECO:0000256" key="1">
    <source>
        <dbReference type="ARBA" id="ARBA00004123"/>
    </source>
</evidence>
<dbReference type="GO" id="GO:0070611">
    <property type="term" value="F:histone H3R2 methyltransferase activity"/>
    <property type="evidence" value="ECO:0007669"/>
    <property type="project" value="TreeGrafter"/>
</dbReference>
<feature type="domain" description="Protein arginine N-methyltransferase" evidence="15">
    <location>
        <begin position="189"/>
        <end position="298"/>
    </location>
</feature>
<evidence type="ECO:0000256" key="7">
    <source>
        <dbReference type="ARBA" id="ARBA00022691"/>
    </source>
</evidence>
<evidence type="ECO:0000256" key="13">
    <source>
        <dbReference type="PROSITE-ProRule" id="PRU01015"/>
    </source>
</evidence>
<protein>
    <recommendedName>
        <fullName evidence="3">type I protein arginine methyltransferase</fullName>
        <ecNumber evidence="3">2.1.1.319</ecNumber>
    </recommendedName>
</protein>
<evidence type="ECO:0000256" key="6">
    <source>
        <dbReference type="ARBA" id="ARBA00022679"/>
    </source>
</evidence>
<dbReference type="GO" id="GO:0035242">
    <property type="term" value="F:protein-arginine omega-N asymmetric methyltransferase activity"/>
    <property type="evidence" value="ECO:0007669"/>
    <property type="project" value="UniProtKB-EC"/>
</dbReference>
<dbReference type="RefSeq" id="XP_025355480.1">
    <property type="nucleotide sequence ID" value="XM_025499869.1"/>
</dbReference>
<dbReference type="AlphaFoldDB" id="A0A316VDM8"/>
<dbReference type="Gene3D" id="3.40.50.150">
    <property type="entry name" value="Vaccinia Virus protein VP39"/>
    <property type="match status" value="1"/>
</dbReference>
<sequence>MGHDSKQITQSKAVNVPNEEEDNDRDTAYFQYYALLSHQAQMLQDSVRTTAYQKAIFGHGPQCFQDKYVIDVGAGNGILSIFAAQAGAKRVYAIEASNMVERLQHFVNASKQPQFDGSTLNPWLGDRIKPVSSKMEDVTVDTLGDGVEKVDTIISECLGVLLVHERMCESFLDARDRFLKPGGSVLPSSGTICLAPIEDKVVWEEAANKARFWDNRNFYGVDVTPFSEAAWEESFSSPVVGCFGPLIVLTPSNDYQIDFQTISKENLKRFTIPLSFQMTQTAVVHGLGGWFDLHFLPLPSSSPMTGATFADGSDTSTMIPDLEMSLNQGSDQPSSNNDATTLNMSTLSAIADLAALNGNAGEPGMSDTTQLDPSVSSTYMTTSPYATPTHWQQVRFLLREPLAVNKGQTLIGTMLCEVNQYRSYTLTAKIQIQGSSDIHSQRSAQWRLDRQIYSWSSAAPAPQ</sequence>
<evidence type="ECO:0000259" key="15">
    <source>
        <dbReference type="Pfam" id="PF22528"/>
    </source>
</evidence>
<proteinExistence type="predicted"/>
<keyword evidence="8" id="KW-0156">Chromatin regulator</keyword>
<evidence type="ECO:0000256" key="11">
    <source>
        <dbReference type="ARBA" id="ARBA00023242"/>
    </source>
</evidence>
<name>A0A316VDM8_9BASI</name>
<dbReference type="EMBL" id="KZ819603">
    <property type="protein sequence ID" value="PWN35178.1"/>
    <property type="molecule type" value="Genomic_DNA"/>
</dbReference>
<dbReference type="PANTHER" id="PTHR11006">
    <property type="entry name" value="PROTEIN ARGININE N-METHYLTRANSFERASE"/>
    <property type="match status" value="1"/>
</dbReference>
<evidence type="ECO:0000256" key="2">
    <source>
        <dbReference type="ARBA" id="ARBA00004496"/>
    </source>
</evidence>
<evidence type="ECO:0000256" key="3">
    <source>
        <dbReference type="ARBA" id="ARBA00011925"/>
    </source>
</evidence>
<dbReference type="PROSITE" id="PS51678">
    <property type="entry name" value="SAM_MT_PRMT"/>
    <property type="match status" value="1"/>
</dbReference>
<evidence type="ECO:0000256" key="10">
    <source>
        <dbReference type="ARBA" id="ARBA00023163"/>
    </source>
</evidence>
<evidence type="ECO:0000313" key="16">
    <source>
        <dbReference type="EMBL" id="PWN35178.1"/>
    </source>
</evidence>
<evidence type="ECO:0000256" key="9">
    <source>
        <dbReference type="ARBA" id="ARBA00023015"/>
    </source>
</evidence>
<dbReference type="EC" id="2.1.1.319" evidence="3"/>
<keyword evidence="11" id="KW-0539">Nucleus</keyword>
<evidence type="ECO:0000256" key="4">
    <source>
        <dbReference type="ARBA" id="ARBA00022490"/>
    </source>
</evidence>
<dbReference type="STRING" id="1280837.A0A316VDM8"/>
<keyword evidence="6 13" id="KW-0808">Transferase</keyword>
<keyword evidence="5 13" id="KW-0489">Methyltransferase</keyword>
<dbReference type="InterPro" id="IPR029063">
    <property type="entry name" value="SAM-dependent_MTases_sf"/>
</dbReference>
<dbReference type="Proteomes" id="UP000245771">
    <property type="component" value="Unassembled WGS sequence"/>
</dbReference>
<evidence type="ECO:0000256" key="8">
    <source>
        <dbReference type="ARBA" id="ARBA00022853"/>
    </source>
</evidence>
<keyword evidence="17" id="KW-1185">Reference proteome</keyword>
<keyword evidence="9" id="KW-0805">Transcription regulation</keyword>
<evidence type="ECO:0000256" key="12">
    <source>
        <dbReference type="ARBA" id="ARBA00049086"/>
    </source>
</evidence>
<dbReference type="OrthoDB" id="7848332at2759"/>
<feature type="domain" description="Protein arginine N-methyltransferase" evidence="15">
    <location>
        <begin position="369"/>
        <end position="431"/>
    </location>
</feature>
<dbReference type="GO" id="GO:0032259">
    <property type="term" value="P:methylation"/>
    <property type="evidence" value="ECO:0007669"/>
    <property type="project" value="UniProtKB-KW"/>
</dbReference>
<accession>A0A316VDM8</accession>
<dbReference type="InterPro" id="IPR025799">
    <property type="entry name" value="Arg_MeTrfase"/>
</dbReference>
<keyword evidence="10" id="KW-0804">Transcription</keyword>
<dbReference type="Gene3D" id="2.70.160.11">
    <property type="entry name" value="Hnrnp arginine n-methyltransferase1"/>
    <property type="match status" value="1"/>
</dbReference>
<dbReference type="SUPFAM" id="SSF53335">
    <property type="entry name" value="S-adenosyl-L-methionine-dependent methyltransferases"/>
    <property type="match status" value="1"/>
</dbReference>
<evidence type="ECO:0000256" key="5">
    <source>
        <dbReference type="ARBA" id="ARBA00022603"/>
    </source>
</evidence>
<evidence type="ECO:0000313" key="17">
    <source>
        <dbReference type="Proteomes" id="UP000245771"/>
    </source>
</evidence>
<reference evidence="16 17" key="1">
    <citation type="journal article" date="2018" name="Mol. Biol. Evol.">
        <title>Broad Genomic Sampling Reveals a Smut Pathogenic Ancestry of the Fungal Clade Ustilaginomycotina.</title>
        <authorList>
            <person name="Kijpornyongpan T."/>
            <person name="Mondo S.J."/>
            <person name="Barry K."/>
            <person name="Sandor L."/>
            <person name="Lee J."/>
            <person name="Lipzen A."/>
            <person name="Pangilinan J."/>
            <person name="LaButti K."/>
            <person name="Hainaut M."/>
            <person name="Henrissat B."/>
            <person name="Grigoriev I.V."/>
            <person name="Spatafora J.W."/>
            <person name="Aime M.C."/>
        </authorList>
    </citation>
    <scope>NUCLEOTIDE SEQUENCE [LARGE SCALE GENOMIC DNA]</scope>
    <source>
        <strain evidence="16 17">MCA 3882</strain>
    </source>
</reference>
<dbReference type="CDD" id="cd02440">
    <property type="entry name" value="AdoMet_MTases"/>
    <property type="match status" value="1"/>
</dbReference>